<name>A0A9N9NXC8_9GLOM</name>
<dbReference type="Gene3D" id="1.10.510.10">
    <property type="entry name" value="Transferase(Phosphotransferase) domain 1"/>
    <property type="match status" value="1"/>
</dbReference>
<dbReference type="FunFam" id="1.10.510.10:FF:000676">
    <property type="entry name" value="serine/threonine-protein kinase 32B isoform X2"/>
    <property type="match status" value="1"/>
</dbReference>
<dbReference type="InterPro" id="IPR011009">
    <property type="entry name" value="Kinase-like_dom_sf"/>
</dbReference>
<evidence type="ECO:0000256" key="6">
    <source>
        <dbReference type="PROSITE-ProRule" id="PRU10141"/>
    </source>
</evidence>
<dbReference type="FunFam" id="3.30.200.20:FF:000354">
    <property type="entry name" value="AGC/YANK protein kinase"/>
    <property type="match status" value="1"/>
</dbReference>
<protein>
    <submittedName>
        <fullName evidence="9">2369_t:CDS:1</fullName>
    </submittedName>
</protein>
<dbReference type="PANTHER" id="PTHR24355">
    <property type="entry name" value="G PROTEIN-COUPLED RECEPTOR KINASE/RIBOSOMAL PROTEIN S6 KINASE"/>
    <property type="match status" value="1"/>
</dbReference>
<feature type="binding site" evidence="6">
    <location>
        <position position="28"/>
    </location>
    <ligand>
        <name>ATP</name>
        <dbReference type="ChEBI" id="CHEBI:30616"/>
    </ligand>
</feature>
<keyword evidence="2" id="KW-0808">Transferase</keyword>
<dbReference type="SUPFAM" id="SSF56112">
    <property type="entry name" value="Protein kinase-like (PK-like)"/>
    <property type="match status" value="1"/>
</dbReference>
<dbReference type="SMART" id="SM00220">
    <property type="entry name" value="S_TKc"/>
    <property type="match status" value="1"/>
</dbReference>
<keyword evidence="1 7" id="KW-0723">Serine/threonine-protein kinase</keyword>
<comment type="caution">
    <text evidence="9">The sequence shown here is derived from an EMBL/GenBank/DDBJ whole genome shotgun (WGS) entry which is preliminary data.</text>
</comment>
<proteinExistence type="inferred from homology"/>
<evidence type="ECO:0000256" key="4">
    <source>
        <dbReference type="ARBA" id="ARBA00022777"/>
    </source>
</evidence>
<dbReference type="GO" id="GO:0009966">
    <property type="term" value="P:regulation of signal transduction"/>
    <property type="evidence" value="ECO:0007669"/>
    <property type="project" value="TreeGrafter"/>
</dbReference>
<dbReference type="PROSITE" id="PS00108">
    <property type="entry name" value="PROTEIN_KINASE_ST"/>
    <property type="match status" value="1"/>
</dbReference>
<sequence>LLRVVGRGAFGKVRIVERRDNKRLFALKYISKEECIKMEALRNIFRERSMLEELDHPLVCNLRFAFQDDEYMYMVMDLMMGGDLRFHLNRKTFTEDAIRFWIAELACAIRYLHSKGVVHRDIKPDNVLLDDHGHAHLTDFNIATHIRPDKLLTSHSGTCAYMG</sequence>
<evidence type="ECO:0000313" key="9">
    <source>
        <dbReference type="EMBL" id="CAG8769374.1"/>
    </source>
</evidence>
<evidence type="ECO:0000259" key="8">
    <source>
        <dbReference type="PROSITE" id="PS50011"/>
    </source>
</evidence>
<keyword evidence="3 6" id="KW-0547">Nucleotide-binding</keyword>
<dbReference type="AlphaFoldDB" id="A0A9N9NXC8"/>
<feature type="non-terminal residue" evidence="9">
    <location>
        <position position="1"/>
    </location>
</feature>
<dbReference type="GO" id="GO:0007186">
    <property type="term" value="P:G protein-coupled receptor signaling pathway"/>
    <property type="evidence" value="ECO:0007669"/>
    <property type="project" value="TreeGrafter"/>
</dbReference>
<evidence type="ECO:0000256" key="7">
    <source>
        <dbReference type="RuleBase" id="RU000304"/>
    </source>
</evidence>
<reference evidence="9" key="1">
    <citation type="submission" date="2021-06" db="EMBL/GenBank/DDBJ databases">
        <authorList>
            <person name="Kallberg Y."/>
            <person name="Tangrot J."/>
            <person name="Rosling A."/>
        </authorList>
    </citation>
    <scope>NUCLEOTIDE SEQUENCE</scope>
    <source>
        <strain evidence="9">UK204</strain>
    </source>
</reference>
<keyword evidence="4" id="KW-0418">Kinase</keyword>
<dbReference type="GO" id="GO:0001664">
    <property type="term" value="F:G protein-coupled receptor binding"/>
    <property type="evidence" value="ECO:0007669"/>
    <property type="project" value="TreeGrafter"/>
</dbReference>
<dbReference type="GO" id="GO:0004703">
    <property type="term" value="F:G protein-coupled receptor kinase activity"/>
    <property type="evidence" value="ECO:0007669"/>
    <property type="project" value="TreeGrafter"/>
</dbReference>
<dbReference type="Gene3D" id="3.30.200.20">
    <property type="entry name" value="Phosphorylase Kinase, domain 1"/>
    <property type="match status" value="1"/>
</dbReference>
<dbReference type="PROSITE" id="PS50011">
    <property type="entry name" value="PROTEIN_KINASE_DOM"/>
    <property type="match status" value="1"/>
</dbReference>
<comment type="similarity">
    <text evidence="7">Belongs to the protein kinase superfamily.</text>
</comment>
<feature type="non-terminal residue" evidence="9">
    <location>
        <position position="163"/>
    </location>
</feature>
<dbReference type="InterPro" id="IPR017441">
    <property type="entry name" value="Protein_kinase_ATP_BS"/>
</dbReference>
<dbReference type="GO" id="GO:0005524">
    <property type="term" value="F:ATP binding"/>
    <property type="evidence" value="ECO:0007669"/>
    <property type="project" value="UniProtKB-UniRule"/>
</dbReference>
<dbReference type="InterPro" id="IPR008271">
    <property type="entry name" value="Ser/Thr_kinase_AS"/>
</dbReference>
<dbReference type="InterPro" id="IPR000719">
    <property type="entry name" value="Prot_kinase_dom"/>
</dbReference>
<feature type="domain" description="Protein kinase" evidence="8">
    <location>
        <begin position="1"/>
        <end position="163"/>
    </location>
</feature>
<keyword evidence="10" id="KW-1185">Reference proteome</keyword>
<evidence type="ECO:0000256" key="3">
    <source>
        <dbReference type="ARBA" id="ARBA00022741"/>
    </source>
</evidence>
<evidence type="ECO:0000313" key="10">
    <source>
        <dbReference type="Proteomes" id="UP000789570"/>
    </source>
</evidence>
<gene>
    <name evidence="9" type="ORF">FCALED_LOCUS17433</name>
</gene>
<accession>A0A9N9NXC8</accession>
<dbReference type="PROSITE" id="PS00107">
    <property type="entry name" value="PROTEIN_KINASE_ATP"/>
    <property type="match status" value="1"/>
</dbReference>
<evidence type="ECO:0000256" key="2">
    <source>
        <dbReference type="ARBA" id="ARBA00022679"/>
    </source>
</evidence>
<organism evidence="9 10">
    <name type="scientific">Funneliformis caledonium</name>
    <dbReference type="NCBI Taxonomy" id="1117310"/>
    <lineage>
        <taxon>Eukaryota</taxon>
        <taxon>Fungi</taxon>
        <taxon>Fungi incertae sedis</taxon>
        <taxon>Mucoromycota</taxon>
        <taxon>Glomeromycotina</taxon>
        <taxon>Glomeromycetes</taxon>
        <taxon>Glomerales</taxon>
        <taxon>Glomeraceae</taxon>
        <taxon>Funneliformis</taxon>
    </lineage>
</organism>
<evidence type="ECO:0000256" key="1">
    <source>
        <dbReference type="ARBA" id="ARBA00022527"/>
    </source>
</evidence>
<dbReference type="PANTHER" id="PTHR24355:SF30">
    <property type="entry name" value="SERINE_THREONINE-PROTEIN KINASE 32B ISOFORM X1"/>
    <property type="match status" value="1"/>
</dbReference>
<evidence type="ECO:0000256" key="5">
    <source>
        <dbReference type="ARBA" id="ARBA00022840"/>
    </source>
</evidence>
<keyword evidence="5 6" id="KW-0067">ATP-binding</keyword>
<dbReference type="OrthoDB" id="354826at2759"/>
<dbReference type="Pfam" id="PF00069">
    <property type="entry name" value="Pkinase"/>
    <property type="match status" value="1"/>
</dbReference>
<dbReference type="EMBL" id="CAJVPQ010026652">
    <property type="protein sequence ID" value="CAG8769374.1"/>
    <property type="molecule type" value="Genomic_DNA"/>
</dbReference>
<dbReference type="Proteomes" id="UP000789570">
    <property type="component" value="Unassembled WGS sequence"/>
</dbReference>